<feature type="region of interest" description="Disordered" evidence="1">
    <location>
        <begin position="20"/>
        <end position="51"/>
    </location>
</feature>
<reference evidence="4" key="1">
    <citation type="submission" date="2017-01" db="EMBL/GenBank/DDBJ databases">
        <authorList>
            <person name="Varghese N."/>
            <person name="Submissions S."/>
        </authorList>
    </citation>
    <scope>NUCLEOTIDE SEQUENCE [LARGE SCALE GENOMIC DNA]</scope>
    <source>
        <strain evidence="4">DSM 23127</strain>
    </source>
</reference>
<feature type="chain" id="PRO_5012771842" description="Antigen I/II N-terminal domain-containing protein" evidence="2">
    <location>
        <begin position="22"/>
        <end position="221"/>
    </location>
</feature>
<evidence type="ECO:0000256" key="2">
    <source>
        <dbReference type="SAM" id="SignalP"/>
    </source>
</evidence>
<dbReference type="Proteomes" id="UP000187608">
    <property type="component" value="Unassembled WGS sequence"/>
</dbReference>
<keyword evidence="2" id="KW-0732">Signal</keyword>
<feature type="signal peptide" evidence="2">
    <location>
        <begin position="1"/>
        <end position="21"/>
    </location>
</feature>
<proteinExistence type="predicted"/>
<feature type="compositionally biased region" description="Low complexity" evidence="1">
    <location>
        <begin position="29"/>
        <end position="40"/>
    </location>
</feature>
<accession>A0A1N7IZH0</accession>
<dbReference type="STRING" id="570947.SAMN05421687_10354"/>
<organism evidence="3 4">
    <name type="scientific">Salimicrobium flavidum</name>
    <dbReference type="NCBI Taxonomy" id="570947"/>
    <lineage>
        <taxon>Bacteria</taxon>
        <taxon>Bacillati</taxon>
        <taxon>Bacillota</taxon>
        <taxon>Bacilli</taxon>
        <taxon>Bacillales</taxon>
        <taxon>Bacillaceae</taxon>
        <taxon>Salimicrobium</taxon>
    </lineage>
</organism>
<evidence type="ECO:0000313" key="4">
    <source>
        <dbReference type="Proteomes" id="UP000187608"/>
    </source>
</evidence>
<keyword evidence="4" id="KW-1185">Reference proteome</keyword>
<dbReference type="AlphaFoldDB" id="A0A1N7IZH0"/>
<name>A0A1N7IZH0_9BACI</name>
<dbReference type="PROSITE" id="PS51257">
    <property type="entry name" value="PROKAR_LIPOPROTEIN"/>
    <property type="match status" value="1"/>
</dbReference>
<evidence type="ECO:0008006" key="5">
    <source>
        <dbReference type="Google" id="ProtNLM"/>
    </source>
</evidence>
<sequence length="221" mass="24141">MKKWPFALILTLVLVGCGSGAEESKPADTTEGTETEQTSGEGSGSDDTVDVDKGVFNVDVTVPKTLFEMEGGDYEEVKASAEEEGIGEVIDNGDGTITYKMSRSKHKEMMQEMEKEIETSMEDIRTSGDYASIEGLSANGDYSEFTLKVDRSAYEDSFDGFAVFGVGLLGLYYQLFDGADPDSYSVVVQVTDASSGEQFDTVEFPEVLEQMEETEDQMNTE</sequence>
<dbReference type="EMBL" id="FTOC01000003">
    <property type="protein sequence ID" value="SIS42508.1"/>
    <property type="molecule type" value="Genomic_DNA"/>
</dbReference>
<evidence type="ECO:0000256" key="1">
    <source>
        <dbReference type="SAM" id="MobiDB-lite"/>
    </source>
</evidence>
<gene>
    <name evidence="3" type="ORF">SAMN05421687_10354</name>
</gene>
<dbReference type="RefSeq" id="WP_076557518.1">
    <property type="nucleotide sequence ID" value="NZ_FTOC01000003.1"/>
</dbReference>
<evidence type="ECO:0000313" key="3">
    <source>
        <dbReference type="EMBL" id="SIS42508.1"/>
    </source>
</evidence>
<protein>
    <recommendedName>
        <fullName evidence="5">Antigen I/II N-terminal domain-containing protein</fullName>
    </recommendedName>
</protein>
<dbReference type="OrthoDB" id="1849839at2"/>